<protein>
    <submittedName>
        <fullName evidence="1">Uncharacterized protein</fullName>
    </submittedName>
</protein>
<dbReference type="Proteomes" id="UP001108025">
    <property type="component" value="Unassembled WGS sequence"/>
</dbReference>
<comment type="caution">
    <text evidence="1">The sequence shown here is derived from an EMBL/GenBank/DDBJ whole genome shotgun (WGS) entry which is preliminary data.</text>
</comment>
<gene>
    <name evidence="1" type="ORF">LO744_20240</name>
</gene>
<evidence type="ECO:0000313" key="1">
    <source>
        <dbReference type="EMBL" id="MCD1119176.1"/>
    </source>
</evidence>
<dbReference type="Gene3D" id="2.60.40.2410">
    <property type="entry name" value="Uncharacterised protein PF12988, DUF3872"/>
    <property type="match status" value="1"/>
</dbReference>
<dbReference type="EMBL" id="JAJNAY010000003">
    <property type="protein sequence ID" value="MCD1119176.1"/>
    <property type="molecule type" value="Genomic_DNA"/>
</dbReference>
<sequence>MKKLLLIFCTLVCIVSCQSDRELEDSSSSQFSFSIDRDENFIEKAVGETNQLKFNVNPTYDFSSLETSIKFTTNLDGVLKLNGEILNANQKYTLTSKDNIFEYIGNVSGIHQLKFTVQNSKGFSAEESFELKYSISEFALTYIGGTADIYQGDETNYLMKIVPGAGQLSSGYQIKFNDYNSNNGSIKLNGVDAQIGQFYPLPNIDNFNIVLKTNQIGQGALNYTVKNSTVSKDYDIQQTIIARKIVVESMNINSTSVVPNSPMSLIGIVKKTPITSNSSVSYKTWISSASNNNMTGIQNTNNIYIPYALTSTGSFNYNFNAVNSGTYTYNIQFKDEYGNESDVESFTVQVQAPLEFIGTPSGSYTMSRQFYPSGGNNGYRVHSKEYMKNFKVQAGGSNSITQIKYEYRFTFAQTPRLFTYEENFNSGNNTVEYNNTTVPAQFLLSSNNFSFTDTAIPIVDGTLKIIVFASDGTSITQTVPIDVNFVNY</sequence>
<dbReference type="AlphaFoldDB" id="A0A9Q3V6H5"/>
<evidence type="ECO:0000313" key="2">
    <source>
        <dbReference type="Proteomes" id="UP001108025"/>
    </source>
</evidence>
<organism evidence="1 2">
    <name type="scientific">Chryseobacterium turcicum</name>
    <dbReference type="NCBI Taxonomy" id="2898076"/>
    <lineage>
        <taxon>Bacteria</taxon>
        <taxon>Pseudomonadati</taxon>
        <taxon>Bacteroidota</taxon>
        <taxon>Flavobacteriia</taxon>
        <taxon>Flavobacteriales</taxon>
        <taxon>Weeksellaceae</taxon>
        <taxon>Chryseobacterium group</taxon>
        <taxon>Chryseobacterium</taxon>
    </lineage>
</organism>
<name>A0A9Q3V6H5_9FLAO</name>
<dbReference type="InterPro" id="IPR038707">
    <property type="entry name" value="TraQ_sf"/>
</dbReference>
<accession>A0A9Q3V6H5</accession>
<dbReference type="RefSeq" id="WP_230672661.1">
    <property type="nucleotide sequence ID" value="NZ_JAJNAY010000003.1"/>
</dbReference>
<reference evidence="1" key="1">
    <citation type="submission" date="2021-11" db="EMBL/GenBank/DDBJ databases">
        <title>Description of novel Chryseobacterium species.</title>
        <authorList>
            <person name="Saticioglu I.B."/>
            <person name="Ay H."/>
            <person name="Altun S."/>
            <person name="Duman M."/>
        </authorList>
    </citation>
    <scope>NUCLEOTIDE SEQUENCE</scope>
    <source>
        <strain evidence="1">C-17</strain>
    </source>
</reference>
<keyword evidence="2" id="KW-1185">Reference proteome</keyword>
<proteinExistence type="predicted"/>